<protein>
    <submittedName>
        <fullName evidence="1">Uncharacterized protein</fullName>
    </submittedName>
</protein>
<dbReference type="RefSeq" id="WP_369726172.1">
    <property type="nucleotide sequence ID" value="NZ_CP165734.1"/>
</dbReference>
<name>A0AB39XS81_9BRAD</name>
<reference evidence="1" key="1">
    <citation type="submission" date="2024-08" db="EMBL/GenBank/DDBJ databases">
        <authorList>
            <person name="Chaddad Z."/>
            <person name="Lamrabet M."/>
            <person name="Bouhnik O."/>
            <person name="Alami S."/>
            <person name="Wipf D."/>
            <person name="Courty P.E."/>
            <person name="Missbah El Idrissi M."/>
        </authorList>
    </citation>
    <scope>NUCLEOTIDE SEQUENCE</scope>
    <source>
        <strain evidence="1">LLZ17</strain>
    </source>
</reference>
<dbReference type="AlphaFoldDB" id="A0AB39XS81"/>
<proteinExistence type="predicted"/>
<organism evidence="1">
    <name type="scientific">Bradyrhizobium sp. LLZ17</name>
    <dbReference type="NCBI Taxonomy" id="3239388"/>
    <lineage>
        <taxon>Bacteria</taxon>
        <taxon>Pseudomonadati</taxon>
        <taxon>Pseudomonadota</taxon>
        <taxon>Alphaproteobacteria</taxon>
        <taxon>Hyphomicrobiales</taxon>
        <taxon>Nitrobacteraceae</taxon>
        <taxon>Bradyrhizobium</taxon>
    </lineage>
</organism>
<dbReference type="EMBL" id="CP165734">
    <property type="protein sequence ID" value="XDV60825.1"/>
    <property type="molecule type" value="Genomic_DNA"/>
</dbReference>
<evidence type="ECO:0000313" key="1">
    <source>
        <dbReference type="EMBL" id="XDV60825.1"/>
    </source>
</evidence>
<sequence length="75" mass="8161">MLAADRRDRHRRALASLNPATLDAILLDSSANTPEPMPRDLSTGGVNHDYDRARITVIFGIAGDIPSDKGSVFDR</sequence>
<gene>
    <name evidence="1" type="ORF">AB8Z38_16815</name>
</gene>
<accession>A0AB39XS81</accession>